<accession>A0ABQ3LX11</accession>
<feature type="active site" description="Charge relay system" evidence="5">
    <location>
        <position position="153"/>
    </location>
</feature>
<feature type="region of interest" description="Disordered" evidence="7">
    <location>
        <begin position="375"/>
        <end position="394"/>
    </location>
</feature>
<evidence type="ECO:0000256" key="7">
    <source>
        <dbReference type="SAM" id="MobiDB-lite"/>
    </source>
</evidence>
<comment type="similarity">
    <text evidence="1 5 6">Belongs to the peptidase S8 family.</text>
</comment>
<dbReference type="InterPro" id="IPR034193">
    <property type="entry name" value="PCSK9_ProteinaseK-like"/>
</dbReference>
<dbReference type="InterPro" id="IPR015500">
    <property type="entry name" value="Peptidase_S8_subtilisin-rel"/>
</dbReference>
<feature type="active site" description="Charge relay system" evidence="5">
    <location>
        <position position="338"/>
    </location>
</feature>
<dbReference type="InterPro" id="IPR036852">
    <property type="entry name" value="Peptidase_S8/S53_dom_sf"/>
</dbReference>
<evidence type="ECO:0000256" key="5">
    <source>
        <dbReference type="PROSITE-ProRule" id="PRU01240"/>
    </source>
</evidence>
<dbReference type="RefSeq" id="WP_191257674.1">
    <property type="nucleotide sequence ID" value="NZ_BNAY01000007.1"/>
</dbReference>
<keyword evidence="2 5" id="KW-0645">Protease</keyword>
<dbReference type="PROSITE" id="PS00137">
    <property type="entry name" value="SUBTILASE_HIS"/>
    <property type="match status" value="1"/>
</dbReference>
<comment type="caution">
    <text evidence="10">The sequence shown here is derived from an EMBL/GenBank/DDBJ whole genome shotgun (WGS) entry which is preliminary data.</text>
</comment>
<name>A0ABQ3LX11_9PSEU</name>
<evidence type="ECO:0000313" key="10">
    <source>
        <dbReference type="EMBL" id="GHH28416.1"/>
    </source>
</evidence>
<keyword evidence="11" id="KW-1185">Reference proteome</keyword>
<evidence type="ECO:0000313" key="11">
    <source>
        <dbReference type="Proteomes" id="UP000635387"/>
    </source>
</evidence>
<dbReference type="Pfam" id="PF00082">
    <property type="entry name" value="Peptidase_S8"/>
    <property type="match status" value="1"/>
</dbReference>
<evidence type="ECO:0000256" key="2">
    <source>
        <dbReference type="ARBA" id="ARBA00022670"/>
    </source>
</evidence>
<organism evidence="10 11">
    <name type="scientific">Amycolatopsis oliviviridis</name>
    <dbReference type="NCBI Taxonomy" id="1471590"/>
    <lineage>
        <taxon>Bacteria</taxon>
        <taxon>Bacillati</taxon>
        <taxon>Actinomycetota</taxon>
        <taxon>Actinomycetes</taxon>
        <taxon>Pseudonocardiales</taxon>
        <taxon>Pseudonocardiaceae</taxon>
        <taxon>Amycolatopsis</taxon>
    </lineage>
</organism>
<dbReference type="PANTHER" id="PTHR43806">
    <property type="entry name" value="PEPTIDASE S8"/>
    <property type="match status" value="1"/>
</dbReference>
<dbReference type="Gene3D" id="3.30.70.80">
    <property type="entry name" value="Peptidase S8 propeptide/proteinase inhibitor I9"/>
    <property type="match status" value="1"/>
</dbReference>
<evidence type="ECO:0000256" key="4">
    <source>
        <dbReference type="ARBA" id="ARBA00022825"/>
    </source>
</evidence>
<dbReference type="InterPro" id="IPR022398">
    <property type="entry name" value="Peptidase_S8_His-AS"/>
</dbReference>
<dbReference type="PROSITE" id="PS00136">
    <property type="entry name" value="SUBTILASE_ASP"/>
    <property type="match status" value="1"/>
</dbReference>
<dbReference type="CDD" id="cd04077">
    <property type="entry name" value="Peptidases_S8_PCSK9_ProteinaseK_like"/>
    <property type="match status" value="1"/>
</dbReference>
<gene>
    <name evidence="10" type="ORF">GCM10017790_59210</name>
</gene>
<dbReference type="InterPro" id="IPR010259">
    <property type="entry name" value="S8pro/Inhibitor_I9"/>
</dbReference>
<evidence type="ECO:0000256" key="1">
    <source>
        <dbReference type="ARBA" id="ARBA00011073"/>
    </source>
</evidence>
<dbReference type="PROSITE" id="PS00138">
    <property type="entry name" value="SUBTILASE_SER"/>
    <property type="match status" value="1"/>
</dbReference>
<dbReference type="PROSITE" id="PS51892">
    <property type="entry name" value="SUBTILASE"/>
    <property type="match status" value="1"/>
</dbReference>
<evidence type="ECO:0000256" key="3">
    <source>
        <dbReference type="ARBA" id="ARBA00022801"/>
    </source>
</evidence>
<dbReference type="Gene3D" id="3.40.50.200">
    <property type="entry name" value="Peptidase S8/S53 domain"/>
    <property type="match status" value="1"/>
</dbReference>
<dbReference type="EMBL" id="BNAY01000007">
    <property type="protein sequence ID" value="GHH28416.1"/>
    <property type="molecule type" value="Genomic_DNA"/>
</dbReference>
<dbReference type="SUPFAM" id="SSF54897">
    <property type="entry name" value="Protease propeptides/inhibitors"/>
    <property type="match status" value="1"/>
</dbReference>
<protein>
    <submittedName>
        <fullName evidence="10">Uncharacterized protein</fullName>
    </submittedName>
</protein>
<keyword evidence="3 5" id="KW-0378">Hydrolase</keyword>
<evidence type="ECO:0000259" key="8">
    <source>
        <dbReference type="Pfam" id="PF00082"/>
    </source>
</evidence>
<dbReference type="InterPro" id="IPR023828">
    <property type="entry name" value="Peptidase_S8_Ser-AS"/>
</dbReference>
<feature type="domain" description="Inhibitor I9" evidence="9">
    <location>
        <begin position="69"/>
        <end position="112"/>
    </location>
</feature>
<dbReference type="PANTHER" id="PTHR43806:SF11">
    <property type="entry name" value="CEREVISIN-RELATED"/>
    <property type="match status" value="1"/>
</dbReference>
<keyword evidence="4 5" id="KW-0720">Serine protease</keyword>
<feature type="region of interest" description="Disordered" evidence="7">
    <location>
        <begin position="97"/>
        <end position="127"/>
    </location>
</feature>
<evidence type="ECO:0000256" key="6">
    <source>
        <dbReference type="RuleBase" id="RU003355"/>
    </source>
</evidence>
<feature type="domain" description="Peptidase S8/S53" evidence="8">
    <location>
        <begin position="144"/>
        <end position="374"/>
    </location>
</feature>
<dbReference type="InterPro" id="IPR023827">
    <property type="entry name" value="Peptidase_S8_Asp-AS"/>
</dbReference>
<dbReference type="InterPro" id="IPR050131">
    <property type="entry name" value="Peptidase_S8_subtilisin-like"/>
</dbReference>
<dbReference type="InterPro" id="IPR037045">
    <property type="entry name" value="S8pro/Inhibitor_I9_sf"/>
</dbReference>
<dbReference type="Pfam" id="PF05922">
    <property type="entry name" value="Inhibitor_I9"/>
    <property type="match status" value="1"/>
</dbReference>
<evidence type="ECO:0000259" key="9">
    <source>
        <dbReference type="Pfam" id="PF05922"/>
    </source>
</evidence>
<dbReference type="Proteomes" id="UP000635387">
    <property type="component" value="Unassembled WGS sequence"/>
</dbReference>
<reference evidence="11" key="1">
    <citation type="journal article" date="2019" name="Int. J. Syst. Evol. Microbiol.">
        <title>The Global Catalogue of Microorganisms (GCM) 10K type strain sequencing project: providing services to taxonomists for standard genome sequencing and annotation.</title>
        <authorList>
            <consortium name="The Broad Institute Genomics Platform"/>
            <consortium name="The Broad Institute Genome Sequencing Center for Infectious Disease"/>
            <person name="Wu L."/>
            <person name="Ma J."/>
        </authorList>
    </citation>
    <scope>NUCLEOTIDE SEQUENCE [LARGE SCALE GENOMIC DNA]</scope>
    <source>
        <strain evidence="11">CGMCC 4.7683</strain>
    </source>
</reference>
<proteinExistence type="inferred from homology"/>
<feature type="active site" description="Charge relay system" evidence="5">
    <location>
        <position position="186"/>
    </location>
</feature>
<dbReference type="PRINTS" id="PR00723">
    <property type="entry name" value="SUBTILISIN"/>
</dbReference>
<dbReference type="InterPro" id="IPR000209">
    <property type="entry name" value="Peptidase_S8/S53_dom"/>
</dbReference>
<dbReference type="SUPFAM" id="SSF52743">
    <property type="entry name" value="Subtilisin-like"/>
    <property type="match status" value="1"/>
</dbReference>
<sequence length="394" mass="40419">MRTIRESRRLTAVAVAGVAAVVLGVIAAAPARAAEGRILAAGSAEAVPDSYIVTLKDTGSVSTLADRFGAKVDKVYSSSLIGFSATMSERQAKRLAADPSVASVEQNQRVHADDTQTDPPSWGLDRVDQSDLPFDQRYGYTTTGAGVNVYVIDTGVRIGHETFGGRAHDGHDFVDDDAVAQDGHGHGTHVAGTIAGAKYGIAKGATIYGVRVLDDSGSGTTAGVVAGIDWVTQNHVKPAVANMSLGGSASSTLDGAVRRSIAAGVTYGIAAGNSNAKASNYSPARVTEAITVGSSTKTDSRSGFSNYGDVVDIFAPGTDITSSWNTDDSATKTISGTSMATPHVVGMAARYLQNDPDATPDKVATALIDASIKDKLTNPGAGSPNRLLYAAPTS</sequence>